<dbReference type="InterPro" id="IPR051398">
    <property type="entry name" value="Polysacch_Deacetylase"/>
</dbReference>
<gene>
    <name evidence="3" type="ORF">SAV14893_062180</name>
</gene>
<dbReference type="Pfam" id="PF00535">
    <property type="entry name" value="Glycos_transf_2"/>
    <property type="match status" value="1"/>
</dbReference>
<dbReference type="SUPFAM" id="SSF88713">
    <property type="entry name" value="Glycoside hydrolase/deacetylase"/>
    <property type="match status" value="1"/>
</dbReference>
<dbReference type="InterPro" id="IPR001173">
    <property type="entry name" value="Glyco_trans_2-like"/>
</dbReference>
<evidence type="ECO:0000259" key="2">
    <source>
        <dbReference type="PROSITE" id="PS51677"/>
    </source>
</evidence>
<proteinExistence type="predicted"/>
<dbReference type="Gene3D" id="3.90.550.10">
    <property type="entry name" value="Spore Coat Polysaccharide Biosynthesis Protein SpsA, Chain A"/>
    <property type="match status" value="1"/>
</dbReference>
<evidence type="ECO:0000313" key="4">
    <source>
        <dbReference type="Proteomes" id="UP000302139"/>
    </source>
</evidence>
<reference evidence="3 4" key="1">
    <citation type="submission" date="2019-04" db="EMBL/GenBank/DDBJ databases">
        <title>Draft genome sequences of Streptomyces avermitilis NBRC 14893.</title>
        <authorList>
            <person name="Komaki H."/>
            <person name="Tamura T."/>
            <person name="Hosoyama A."/>
        </authorList>
    </citation>
    <scope>NUCLEOTIDE SEQUENCE [LARGE SCALE GENOMIC DNA]</scope>
    <source>
        <strain evidence="3 4">NBRC 14893</strain>
    </source>
</reference>
<dbReference type="CDD" id="cd10918">
    <property type="entry name" value="CE4_NodB_like_5s_6s"/>
    <property type="match status" value="1"/>
</dbReference>
<dbReference type="PANTHER" id="PTHR34216:SF7">
    <property type="entry name" value="POLY-BETA-1,6-N-ACETYL-D-GLUCOSAMINE N-DEACETYLASE"/>
    <property type="match status" value="1"/>
</dbReference>
<dbReference type="Proteomes" id="UP000302139">
    <property type="component" value="Unassembled WGS sequence"/>
</dbReference>
<organism evidence="3 4">
    <name type="scientific">Streptomyces avermitilis</name>
    <dbReference type="NCBI Taxonomy" id="33903"/>
    <lineage>
        <taxon>Bacteria</taxon>
        <taxon>Bacillati</taxon>
        <taxon>Actinomycetota</taxon>
        <taxon>Actinomycetes</taxon>
        <taxon>Kitasatosporales</taxon>
        <taxon>Streptomycetaceae</taxon>
        <taxon>Streptomyces</taxon>
    </lineage>
</organism>
<feature type="domain" description="NodB homology" evidence="2">
    <location>
        <begin position="395"/>
        <end position="596"/>
    </location>
</feature>
<protein>
    <recommendedName>
        <fullName evidence="2">NodB homology domain-containing protein</fullName>
    </recommendedName>
</protein>
<dbReference type="InterPro" id="IPR029044">
    <property type="entry name" value="Nucleotide-diphossugar_trans"/>
</dbReference>
<dbReference type="PANTHER" id="PTHR34216">
    <property type="match status" value="1"/>
</dbReference>
<keyword evidence="1" id="KW-0732">Signal</keyword>
<name>A0A4D4M4N7_STRAX</name>
<dbReference type="InterPro" id="IPR011330">
    <property type="entry name" value="Glyco_hydro/deAcase_b/a-brl"/>
</dbReference>
<dbReference type="Pfam" id="PF01522">
    <property type="entry name" value="Polysacc_deac_1"/>
    <property type="match status" value="1"/>
</dbReference>
<dbReference type="Gene3D" id="3.20.20.370">
    <property type="entry name" value="Glycoside hydrolase/deacetylase"/>
    <property type="match status" value="1"/>
</dbReference>
<dbReference type="GO" id="GO:0016810">
    <property type="term" value="F:hydrolase activity, acting on carbon-nitrogen (but not peptide) bonds"/>
    <property type="evidence" value="ECO:0007669"/>
    <property type="project" value="InterPro"/>
</dbReference>
<comment type="caution">
    <text evidence="3">The sequence shown here is derived from an EMBL/GenBank/DDBJ whole genome shotgun (WGS) entry which is preliminary data.</text>
</comment>
<dbReference type="AlphaFoldDB" id="A0A4D4M4N7"/>
<evidence type="ECO:0000256" key="1">
    <source>
        <dbReference type="ARBA" id="ARBA00022729"/>
    </source>
</evidence>
<evidence type="ECO:0000313" key="3">
    <source>
        <dbReference type="EMBL" id="GDY66825.1"/>
    </source>
</evidence>
<dbReference type="GO" id="GO:0005975">
    <property type="term" value="P:carbohydrate metabolic process"/>
    <property type="evidence" value="ECO:0007669"/>
    <property type="project" value="InterPro"/>
</dbReference>
<dbReference type="PROSITE" id="PS51677">
    <property type="entry name" value="NODB"/>
    <property type="match status" value="1"/>
</dbReference>
<accession>A0A4D4M4N7</accession>
<dbReference type="InterPro" id="IPR002509">
    <property type="entry name" value="NODB_dom"/>
</dbReference>
<dbReference type="SUPFAM" id="SSF53448">
    <property type="entry name" value="Nucleotide-diphospho-sugar transferases"/>
    <property type="match status" value="1"/>
</dbReference>
<sequence length="596" mass="65126">MSSPDISVVICVYTEDRWADILAAVASVRAQSRPARETLLVVDHHQTLLERLSREYKEVPEVRVLANAGPRGLSAGRNTGIAASHGEIIAFLDDDAVAERDWLRHFAEGYEDPRVMAVGGRTMPIWASGRRPAWFPEEFDWVVGCTYKGLPPGRVRVRNVLGGNASFRRTAFDAAGGFATGIGRDGDKRPLGCEETELCIRLTRARPDAILLIDDRAVIHHRVPEPREHFAYFRTRTYAEGLSKALVARSVGAGKGLESERRYTTRVLPAGVARGLRDAALARPGGAGRAGAIVAGVLTAAGGYVLGSVRARRGGATFSVVEPRTARGSSMREPAVPILMYHSIATAPNDATRALSVAPEAFAEQMALLGDLKITPVSTAQLAESWRSGGPLPERPVLITFDDGYEGVHRHALPVLAEHGFASTLFVSTGWIRGAYDTGGGLDTMLDWDQVRELADAQVEIGGHSHTHPQLDEIDDDALRFELLRCKEIVADELGARPVSFAYPYGYSSRRVREAVREAGFAQSLAVGNALARRRQGPYALRRVTVRRSTGVEEFTRLVEGRAIALDFARDRALTKGYAMVRRARQVRRKAIRSRV</sequence>
<dbReference type="EMBL" id="BJHX01000001">
    <property type="protein sequence ID" value="GDY66825.1"/>
    <property type="molecule type" value="Genomic_DNA"/>
</dbReference>